<dbReference type="SMART" id="SM00448">
    <property type="entry name" value="REC"/>
    <property type="match status" value="1"/>
</dbReference>
<dbReference type="EMBL" id="CP016415">
    <property type="protein sequence ID" value="ANU38188.1"/>
    <property type="molecule type" value="Genomic_DNA"/>
</dbReference>
<gene>
    <name evidence="4" type="ORF">VSVS05_03150</name>
</gene>
<dbReference type="Pfam" id="PF01584">
    <property type="entry name" value="CheW"/>
    <property type="match status" value="1"/>
</dbReference>
<dbReference type="InterPro" id="IPR011006">
    <property type="entry name" value="CheY-like_superfamily"/>
</dbReference>
<dbReference type="SUPFAM" id="SSF50341">
    <property type="entry name" value="CheW-like"/>
    <property type="match status" value="1"/>
</dbReference>
<feature type="modified residue" description="4-aspartylphosphate" evidence="1">
    <location>
        <position position="243"/>
    </location>
</feature>
<evidence type="ECO:0000313" key="5">
    <source>
        <dbReference type="Proteomes" id="UP000092528"/>
    </source>
</evidence>
<dbReference type="Gene3D" id="2.40.50.180">
    <property type="entry name" value="CheA-289, Domain 4"/>
    <property type="match status" value="1"/>
</dbReference>
<organism evidence="4 5">
    <name type="scientific">Vibrio scophthalmi</name>
    <dbReference type="NCBI Taxonomy" id="45658"/>
    <lineage>
        <taxon>Bacteria</taxon>
        <taxon>Pseudomonadati</taxon>
        <taxon>Pseudomonadota</taxon>
        <taxon>Gammaproteobacteria</taxon>
        <taxon>Vibrionales</taxon>
        <taxon>Vibrionaceae</taxon>
        <taxon>Vibrio</taxon>
    </lineage>
</organism>
<dbReference type="PANTHER" id="PTHR47233">
    <property type="entry name" value="CHEMOTAXIS PROTEIN CHEV"/>
    <property type="match status" value="1"/>
</dbReference>
<dbReference type="PIRSF" id="PIRSF002867">
    <property type="entry name" value="CheV"/>
    <property type="match status" value="1"/>
</dbReference>
<dbReference type="Proteomes" id="UP000092528">
    <property type="component" value="Chromosome 2"/>
</dbReference>
<dbReference type="PATRIC" id="fig|45658.7.peg.3088"/>
<dbReference type="GO" id="GO:0000160">
    <property type="term" value="P:phosphorelay signal transduction system"/>
    <property type="evidence" value="ECO:0007669"/>
    <property type="project" value="InterPro"/>
</dbReference>
<dbReference type="Gene3D" id="3.40.50.2300">
    <property type="match status" value="1"/>
</dbReference>
<dbReference type="GO" id="GO:0006935">
    <property type="term" value="P:chemotaxis"/>
    <property type="evidence" value="ECO:0007669"/>
    <property type="project" value="InterPro"/>
</dbReference>
<dbReference type="GeneID" id="96874640"/>
<dbReference type="PROSITE" id="PS50851">
    <property type="entry name" value="CHEW"/>
    <property type="match status" value="1"/>
</dbReference>
<sequence>MSNHNILLESGTNELEIAEFQLITQFSDGTTKANHYGINVAKVREVIQFPKITDYPKGGEYVLGVFNSRGKVAPLIHLSKWLGMESVIHPDKKFVIVTDFNGVTNGFLIDAINRIHRVSWSDLHSPENISISDDNDCIIATVNLDDKLVFVLDFEQIIADINNRVDMSSYDLGLDSNIDMSVNKIKQRSQHSVLIVDDSKFIRDQLVTVASQAGYDVITASDGYVAWEIYQQNSATITAVVSDVEMPRMDGLHLCKLIYESENQTPVIIFSSTMTNENRVKALDVGALDAITKPEIDRLVPLLDQCVLNTVNNRV</sequence>
<proteinExistence type="predicted"/>
<keyword evidence="5" id="KW-1185">Reference proteome</keyword>
<dbReference type="InterPro" id="IPR024181">
    <property type="entry name" value="Chemotax_regulator_CheV"/>
</dbReference>
<dbReference type="InterPro" id="IPR001789">
    <property type="entry name" value="Sig_transdc_resp-reg_receiver"/>
</dbReference>
<dbReference type="AlphaFoldDB" id="A0A1C7FEM1"/>
<accession>A0A1C7FEM1</accession>
<evidence type="ECO:0000313" key="4">
    <source>
        <dbReference type="EMBL" id="ANU38188.1"/>
    </source>
</evidence>
<dbReference type="PANTHER" id="PTHR47233:SF3">
    <property type="entry name" value="CHEMOTAXIS PROTEIN CHEV"/>
    <property type="match status" value="1"/>
</dbReference>
<name>A0A1C7FEM1_9VIBR</name>
<evidence type="ECO:0000256" key="1">
    <source>
        <dbReference type="PROSITE-ProRule" id="PRU00169"/>
    </source>
</evidence>
<reference evidence="4 5" key="1">
    <citation type="submission" date="2016-07" db="EMBL/GenBank/DDBJ databases">
        <title>Genome sequencing of Vibrio scophthalmi strain VS-05, an isolated from Paralichthys olivaceus.</title>
        <authorList>
            <person name="Han H.-J."/>
        </authorList>
    </citation>
    <scope>NUCLEOTIDE SEQUENCE [LARGE SCALE GENOMIC DNA]</scope>
    <source>
        <strain evidence="4 5">VS-05</strain>
    </source>
</reference>
<dbReference type="Gene3D" id="2.30.30.40">
    <property type="entry name" value="SH3 Domains"/>
    <property type="match status" value="1"/>
</dbReference>
<feature type="domain" description="CheW-like" evidence="3">
    <location>
        <begin position="20"/>
        <end position="163"/>
    </location>
</feature>
<dbReference type="CDD" id="cd17574">
    <property type="entry name" value="REC_OmpR"/>
    <property type="match status" value="1"/>
</dbReference>
<dbReference type="SMART" id="SM00260">
    <property type="entry name" value="CheW"/>
    <property type="match status" value="1"/>
</dbReference>
<protein>
    <submittedName>
        <fullName evidence="4">Chemotaxis protein CheV</fullName>
    </submittedName>
</protein>
<dbReference type="RefSeq" id="WP_065546102.1">
    <property type="nucleotide sequence ID" value="NZ_CP016415.1"/>
</dbReference>
<dbReference type="InterPro" id="IPR036061">
    <property type="entry name" value="CheW-like_dom_sf"/>
</dbReference>
<dbReference type="Pfam" id="PF00072">
    <property type="entry name" value="Response_reg"/>
    <property type="match status" value="1"/>
</dbReference>
<dbReference type="SUPFAM" id="SSF52172">
    <property type="entry name" value="CheY-like"/>
    <property type="match status" value="1"/>
</dbReference>
<evidence type="ECO:0000259" key="3">
    <source>
        <dbReference type="PROSITE" id="PS50851"/>
    </source>
</evidence>
<keyword evidence="1" id="KW-0597">Phosphoprotein</keyword>
<evidence type="ECO:0000259" key="2">
    <source>
        <dbReference type="PROSITE" id="PS50110"/>
    </source>
</evidence>
<dbReference type="PROSITE" id="PS50110">
    <property type="entry name" value="RESPONSE_REGULATORY"/>
    <property type="match status" value="1"/>
</dbReference>
<feature type="domain" description="Response regulatory" evidence="2">
    <location>
        <begin position="192"/>
        <end position="308"/>
    </location>
</feature>
<dbReference type="InterPro" id="IPR002545">
    <property type="entry name" value="CheW-lke_dom"/>
</dbReference>